<name>A0A392SW83_9FABA</name>
<feature type="non-terminal residue" evidence="1">
    <location>
        <position position="38"/>
    </location>
</feature>
<protein>
    <submittedName>
        <fullName evidence="1">Uncharacterized protein</fullName>
    </submittedName>
</protein>
<dbReference type="AlphaFoldDB" id="A0A392SW83"/>
<accession>A0A392SW83</accession>
<dbReference type="EMBL" id="LXQA010451658">
    <property type="protein sequence ID" value="MCI52712.1"/>
    <property type="molecule type" value="Genomic_DNA"/>
</dbReference>
<comment type="caution">
    <text evidence="1">The sequence shown here is derived from an EMBL/GenBank/DDBJ whole genome shotgun (WGS) entry which is preliminary data.</text>
</comment>
<organism evidence="1 2">
    <name type="scientific">Trifolium medium</name>
    <dbReference type="NCBI Taxonomy" id="97028"/>
    <lineage>
        <taxon>Eukaryota</taxon>
        <taxon>Viridiplantae</taxon>
        <taxon>Streptophyta</taxon>
        <taxon>Embryophyta</taxon>
        <taxon>Tracheophyta</taxon>
        <taxon>Spermatophyta</taxon>
        <taxon>Magnoliopsida</taxon>
        <taxon>eudicotyledons</taxon>
        <taxon>Gunneridae</taxon>
        <taxon>Pentapetalae</taxon>
        <taxon>rosids</taxon>
        <taxon>fabids</taxon>
        <taxon>Fabales</taxon>
        <taxon>Fabaceae</taxon>
        <taxon>Papilionoideae</taxon>
        <taxon>50 kb inversion clade</taxon>
        <taxon>NPAAA clade</taxon>
        <taxon>Hologalegina</taxon>
        <taxon>IRL clade</taxon>
        <taxon>Trifolieae</taxon>
        <taxon>Trifolium</taxon>
    </lineage>
</organism>
<sequence length="38" mass="4220">MLQDARNGPKIKVLRCGFRVQGQGLNQDEDEDEDGDGD</sequence>
<evidence type="ECO:0000313" key="1">
    <source>
        <dbReference type="EMBL" id="MCI52712.1"/>
    </source>
</evidence>
<dbReference type="Proteomes" id="UP000265520">
    <property type="component" value="Unassembled WGS sequence"/>
</dbReference>
<evidence type="ECO:0000313" key="2">
    <source>
        <dbReference type="Proteomes" id="UP000265520"/>
    </source>
</evidence>
<proteinExistence type="predicted"/>
<reference evidence="1 2" key="1">
    <citation type="journal article" date="2018" name="Front. Plant Sci.">
        <title>Red Clover (Trifolium pratense) and Zigzag Clover (T. medium) - A Picture of Genomic Similarities and Differences.</title>
        <authorList>
            <person name="Dluhosova J."/>
            <person name="Istvanek J."/>
            <person name="Nedelnik J."/>
            <person name="Repkova J."/>
        </authorList>
    </citation>
    <scope>NUCLEOTIDE SEQUENCE [LARGE SCALE GENOMIC DNA]</scope>
    <source>
        <strain evidence="2">cv. 10/8</strain>
        <tissue evidence="1">Leaf</tissue>
    </source>
</reference>
<keyword evidence="2" id="KW-1185">Reference proteome</keyword>